<accession>A0A7W5F6W5</accession>
<name>A0A7W5F6W5_9ACTN</name>
<reference evidence="10 11" key="1">
    <citation type="submission" date="2020-08" db="EMBL/GenBank/DDBJ databases">
        <title>Genomic Encyclopedia of Type Strains, Phase III (KMG-III): the genomes of soil and plant-associated and newly described type strains.</title>
        <authorList>
            <person name="Whitman W."/>
        </authorList>
    </citation>
    <scope>NUCLEOTIDE SEQUENCE [LARGE SCALE GENOMIC DNA]</scope>
    <source>
        <strain evidence="10 11">CECT 3302</strain>
    </source>
</reference>
<dbReference type="InterPro" id="IPR050131">
    <property type="entry name" value="Peptidase_S8_subtilisin-like"/>
</dbReference>
<dbReference type="Pfam" id="PF13620">
    <property type="entry name" value="CarboxypepD_reg"/>
    <property type="match status" value="4"/>
</dbReference>
<evidence type="ECO:0000256" key="4">
    <source>
        <dbReference type="ARBA" id="ARBA00022825"/>
    </source>
</evidence>
<organism evidence="10 11">
    <name type="scientific">Nocardioides albus</name>
    <dbReference type="NCBI Taxonomy" id="1841"/>
    <lineage>
        <taxon>Bacteria</taxon>
        <taxon>Bacillati</taxon>
        <taxon>Actinomycetota</taxon>
        <taxon>Actinomycetes</taxon>
        <taxon>Propionibacteriales</taxon>
        <taxon>Nocardioidaceae</taxon>
        <taxon>Nocardioides</taxon>
    </lineage>
</organism>
<feature type="domain" description="Peptidase S8/S53" evidence="9">
    <location>
        <begin position="187"/>
        <end position="469"/>
    </location>
</feature>
<dbReference type="RefSeq" id="WP_229788232.1">
    <property type="nucleotide sequence ID" value="NZ_BMQT01000001.1"/>
</dbReference>
<dbReference type="GO" id="GO:0030246">
    <property type="term" value="F:carbohydrate binding"/>
    <property type="evidence" value="ECO:0007669"/>
    <property type="project" value="InterPro"/>
</dbReference>
<evidence type="ECO:0000256" key="3">
    <source>
        <dbReference type="ARBA" id="ARBA00022801"/>
    </source>
</evidence>
<feature type="compositionally biased region" description="Polar residues" evidence="7">
    <location>
        <begin position="1028"/>
        <end position="1038"/>
    </location>
</feature>
<feature type="compositionally biased region" description="Low complexity" evidence="7">
    <location>
        <begin position="996"/>
        <end position="1015"/>
    </location>
</feature>
<evidence type="ECO:0000313" key="10">
    <source>
        <dbReference type="EMBL" id="MBB3087504.1"/>
    </source>
</evidence>
<dbReference type="InterPro" id="IPR000209">
    <property type="entry name" value="Peptidase_S8/S53_dom"/>
</dbReference>
<feature type="active site" description="Charge relay system" evidence="5 6">
    <location>
        <position position="242"/>
    </location>
</feature>
<dbReference type="SUPFAM" id="SSF49464">
    <property type="entry name" value="Carboxypeptidase regulatory domain-like"/>
    <property type="match status" value="3"/>
</dbReference>
<evidence type="ECO:0000256" key="1">
    <source>
        <dbReference type="ARBA" id="ARBA00011073"/>
    </source>
</evidence>
<keyword evidence="3 6" id="KW-0378">Hydrolase</keyword>
<dbReference type="Gene3D" id="2.60.40.1120">
    <property type="entry name" value="Carboxypeptidase-like, regulatory domain"/>
    <property type="match status" value="4"/>
</dbReference>
<dbReference type="PANTHER" id="PTHR43806">
    <property type="entry name" value="PEPTIDASE S8"/>
    <property type="match status" value="1"/>
</dbReference>
<dbReference type="Gene3D" id="3.40.50.200">
    <property type="entry name" value="Peptidase S8/S53 domain"/>
    <property type="match status" value="1"/>
</dbReference>
<feature type="signal peptide" evidence="8">
    <location>
        <begin position="1"/>
        <end position="31"/>
    </location>
</feature>
<dbReference type="SUPFAM" id="SSF49452">
    <property type="entry name" value="Starch-binding domain-like"/>
    <property type="match status" value="1"/>
</dbReference>
<dbReference type="InterPro" id="IPR036852">
    <property type="entry name" value="Peptidase_S8/S53_dom_sf"/>
</dbReference>
<sequence length="1349" mass="137165">MRYSRLGRSAVVAATGILAVTAAMFAAPSFAGTPTADDTAPAAKLTSTLESTFEKSGPTDFWLRFSDKANLGPASSIKDWTERGQYVVDALEKTAKASQAGAVAELEAAKVTYKTYAISNAILVKDASEDLALKLAADPEIKTVHERAKLSLVEPVKKEASTKAPQGIEWGIDFVNAPEAWEQGATGAGIVVSSVDSGTDYTHPALVDQYRGNNGDGSFTHDYNWYDAYDDCSNGPCDLDGHGTHTMGTMVGDDGAGNQIGVAPDAEWIETNGCCGSDAGLLDSGWWLLEPTDANGENPDVSKRPHVINNSWGWNGVGHIDSFFDDVNAAWNAAGQFSTWSSGNPGSMCQGTSSPGANTLTYAVGAVDSSGNIASFSGRGPGQDGLTKPNIAAPGVNVRSSLPGGSYGSYNGTSMAAPHVAGAVAALWSYNPTLVGDVEETRRLLNEAATDVDDTTCGGTAENNNVYGEGHLDLARLIALAPAEGGTVAGTVTSGGEPIEGATVELDGATLDRTLTTDAEGHFSADVYVGDYELTASAFGFVTETGSAAVAEDATATVDFDLAEAPKYTVSGAVTNASTGAPVAGAEVMLSPGNLSATSGANGAYTLAGVPEGTYTIFTEGSGCAAPTSAEVVVTGNKTHNVKLVFSYDDHGYFCAEGSSGVRSGTTALGLEGDDVSGAVDLPFSFPLYGGSYAKAYVSSNGHVNFLAANTSYSNVAIPAAGVPNAALYAFWDDLDTRGAADVFTGATTVDGVDAFVIEWRDVYPRGAADQLMDFSVTLFEDGRVELGYGDLPGADRTLGSSATVGIENANGSIATQYSFNTASLSDSKSITFDMAPRGTVAGVVKDYNTKSGIDGAEVTLTPAGGGNAKTVTTGADGSYSVDTVTGKYAVSFAAPDYQPISRNIAVTEDTTLTSNAQLKAGRLAVTQTSLDAGLAMGGSVSRNLRITNSGSAPAGVNLGAAGEEVVIQGEKSTSAGVTKSVTKEATKVETKPEAGSKASGLTSSKSGSKLGSTGQPSVTALAPTPAGETTLSHSTSHEVAQASSVACPSGTTTILRTYSPGDFGISGGFTPTSVSFAVQETANGNTPVTATLYTLPEGAAFTFANLTPIGSGTTTVRDEFGSLYTVPIATSTEIAPDDILVVGVAGGAVYFGGNPAAETSPTYLASDACGTPEPTDAAGLGFPDSNIILDVTGEAGGAGGGPAWLDIQPPAFTLAPGQSVVAVASFTAAVDQPGTYTADVVIGNNTPYTVAPVPATMTVKAPAGWGKITGTVTGSGEPLEGAVVALDGVSYDVTLRTDADGGYAYWMQKSNAPLQVVVAADGFVPATKKAQIVAGQTTVYDFDLKPLE</sequence>
<dbReference type="InterPro" id="IPR015500">
    <property type="entry name" value="Peptidase_S8_subtilisin-rel"/>
</dbReference>
<evidence type="ECO:0000256" key="8">
    <source>
        <dbReference type="SAM" id="SignalP"/>
    </source>
</evidence>
<keyword evidence="8" id="KW-0732">Signal</keyword>
<evidence type="ECO:0000313" key="11">
    <source>
        <dbReference type="Proteomes" id="UP000577707"/>
    </source>
</evidence>
<dbReference type="Proteomes" id="UP000577707">
    <property type="component" value="Unassembled WGS sequence"/>
</dbReference>
<dbReference type="GO" id="GO:0004252">
    <property type="term" value="F:serine-type endopeptidase activity"/>
    <property type="evidence" value="ECO:0007669"/>
    <property type="project" value="UniProtKB-UniRule"/>
</dbReference>
<protein>
    <submittedName>
        <fullName evidence="10">Subtilisin family serine protease</fullName>
    </submittedName>
</protein>
<evidence type="ECO:0000256" key="5">
    <source>
        <dbReference type="PIRSR" id="PIRSR615500-1"/>
    </source>
</evidence>
<gene>
    <name evidence="10" type="ORF">FHS12_000427</name>
</gene>
<dbReference type="GO" id="GO:0006508">
    <property type="term" value="P:proteolysis"/>
    <property type="evidence" value="ECO:0007669"/>
    <property type="project" value="UniProtKB-KW"/>
</dbReference>
<dbReference type="PROSITE" id="PS00138">
    <property type="entry name" value="SUBTILASE_SER"/>
    <property type="match status" value="1"/>
</dbReference>
<evidence type="ECO:0000256" key="7">
    <source>
        <dbReference type="SAM" id="MobiDB-lite"/>
    </source>
</evidence>
<evidence type="ECO:0000259" key="9">
    <source>
        <dbReference type="Pfam" id="PF00082"/>
    </source>
</evidence>
<comment type="caution">
    <text evidence="10">The sequence shown here is derived from an EMBL/GenBank/DDBJ whole genome shotgun (WGS) entry which is preliminary data.</text>
</comment>
<dbReference type="InterPro" id="IPR013784">
    <property type="entry name" value="Carb-bd-like_fold"/>
</dbReference>
<dbReference type="EMBL" id="JACHXG010000001">
    <property type="protein sequence ID" value="MBB3087504.1"/>
    <property type="molecule type" value="Genomic_DNA"/>
</dbReference>
<feature type="active site" description="Charge relay system" evidence="5 6">
    <location>
        <position position="196"/>
    </location>
</feature>
<dbReference type="PROSITE" id="PS51892">
    <property type="entry name" value="SUBTILASE"/>
    <property type="match status" value="1"/>
</dbReference>
<feature type="region of interest" description="Disordered" evidence="7">
    <location>
        <begin position="971"/>
        <end position="1038"/>
    </location>
</feature>
<comment type="similarity">
    <text evidence="1 6">Belongs to the peptidase S8 family.</text>
</comment>
<dbReference type="PRINTS" id="PR00723">
    <property type="entry name" value="SUBTILISIN"/>
</dbReference>
<feature type="compositionally biased region" description="Polar residues" evidence="7">
    <location>
        <begin position="971"/>
        <end position="981"/>
    </location>
</feature>
<dbReference type="Pfam" id="PF00082">
    <property type="entry name" value="Peptidase_S8"/>
    <property type="match status" value="1"/>
</dbReference>
<keyword evidence="4 6" id="KW-0720">Serine protease</keyword>
<feature type="active site" description="Charge relay system" evidence="5 6">
    <location>
        <position position="414"/>
    </location>
</feature>
<dbReference type="PANTHER" id="PTHR43806:SF11">
    <property type="entry name" value="CEREVISIN-RELATED"/>
    <property type="match status" value="1"/>
</dbReference>
<evidence type="ECO:0000256" key="2">
    <source>
        <dbReference type="ARBA" id="ARBA00022670"/>
    </source>
</evidence>
<dbReference type="InterPro" id="IPR008969">
    <property type="entry name" value="CarboxyPept-like_regulatory"/>
</dbReference>
<dbReference type="SUPFAM" id="SSF52743">
    <property type="entry name" value="Subtilisin-like"/>
    <property type="match status" value="1"/>
</dbReference>
<dbReference type="InterPro" id="IPR023828">
    <property type="entry name" value="Peptidase_S8_Ser-AS"/>
</dbReference>
<feature type="chain" id="PRO_5039095224" evidence="8">
    <location>
        <begin position="32"/>
        <end position="1349"/>
    </location>
</feature>
<proteinExistence type="inferred from homology"/>
<keyword evidence="11" id="KW-1185">Reference proteome</keyword>
<feature type="compositionally biased region" description="Basic and acidic residues" evidence="7">
    <location>
        <begin position="982"/>
        <end position="995"/>
    </location>
</feature>
<keyword evidence="2 6" id="KW-0645">Protease</keyword>
<evidence type="ECO:0000256" key="6">
    <source>
        <dbReference type="PROSITE-ProRule" id="PRU01240"/>
    </source>
</evidence>